<dbReference type="InterPro" id="IPR036866">
    <property type="entry name" value="RibonucZ/Hydroxyglut_hydro"/>
</dbReference>
<protein>
    <recommendedName>
        <fullName evidence="4">ribonuclease Z</fullName>
        <ecNumber evidence="4">3.1.26.11</ecNumber>
    </recommendedName>
</protein>
<evidence type="ECO:0000256" key="1">
    <source>
        <dbReference type="ARBA" id="ARBA00000402"/>
    </source>
</evidence>
<evidence type="ECO:0000256" key="9">
    <source>
        <dbReference type="ARBA" id="ARBA00022801"/>
    </source>
</evidence>
<keyword evidence="7" id="KW-0479">Metal-binding</keyword>
<evidence type="ECO:0000256" key="11">
    <source>
        <dbReference type="SAM" id="MobiDB-lite"/>
    </source>
</evidence>
<sequence length="196" mass="21647">MSPKTLSSANSNMRWHTRVVSGLTSDTEPCISVHFDTAQYLFDCGEGTTCSFIQQKCGIKKSQAIFLTQTRVSLGGLTGMLMSMADSGATDVDVLGPSGLNHFLAWARTYVFRDWMSANITEVTHTQGFEKVYEDTFIRVYAFPMSPQVPEGISIPVKRKASEGSLRSSSPKRLIRDDSDAASGSNQRQYTRDLLL</sequence>
<comment type="cofactor">
    <cofactor evidence="2">
        <name>Zn(2+)</name>
        <dbReference type="ChEBI" id="CHEBI:29105"/>
    </cofactor>
</comment>
<dbReference type="Proteomes" id="UP000663841">
    <property type="component" value="Unassembled WGS sequence"/>
</dbReference>
<evidence type="ECO:0000256" key="5">
    <source>
        <dbReference type="ARBA" id="ARBA00022694"/>
    </source>
</evidence>
<proteinExistence type="inferred from homology"/>
<evidence type="ECO:0000256" key="6">
    <source>
        <dbReference type="ARBA" id="ARBA00022722"/>
    </source>
</evidence>
<evidence type="ECO:0000313" key="14">
    <source>
        <dbReference type="Proteomes" id="UP000663841"/>
    </source>
</evidence>
<dbReference type="EC" id="3.1.26.11" evidence="4"/>
<dbReference type="GO" id="GO:0042781">
    <property type="term" value="F:3'-tRNA processing endoribonuclease activity"/>
    <property type="evidence" value="ECO:0007669"/>
    <property type="project" value="UniProtKB-EC"/>
</dbReference>
<keyword evidence="9" id="KW-0378">Hydrolase</keyword>
<name>A0A8H3BIP2_9AGAM</name>
<keyword evidence="10" id="KW-0862">Zinc</keyword>
<dbReference type="EMBL" id="CAJMWW010000196">
    <property type="protein sequence ID" value="CAE6456746.1"/>
    <property type="molecule type" value="Genomic_DNA"/>
</dbReference>
<evidence type="ECO:0000256" key="7">
    <source>
        <dbReference type="ARBA" id="ARBA00022723"/>
    </source>
</evidence>
<evidence type="ECO:0000313" key="13">
    <source>
        <dbReference type="EMBL" id="CAE6456746.1"/>
    </source>
</evidence>
<reference evidence="13" key="1">
    <citation type="submission" date="2021-01" db="EMBL/GenBank/DDBJ databases">
        <authorList>
            <person name="Kaushik A."/>
        </authorList>
    </citation>
    <scope>NUCLEOTIDE SEQUENCE</scope>
    <source>
        <strain evidence="13">AG3-T5</strain>
    </source>
</reference>
<keyword evidence="5" id="KW-0819">tRNA processing</keyword>
<feature type="region of interest" description="Disordered" evidence="11">
    <location>
        <begin position="160"/>
        <end position="190"/>
    </location>
</feature>
<dbReference type="Gene3D" id="3.60.15.10">
    <property type="entry name" value="Ribonuclease Z/Hydroxyacylglutathione hydrolase-like"/>
    <property type="match status" value="1"/>
</dbReference>
<comment type="caution">
    <text evidence="13">The sequence shown here is derived from an EMBL/GenBank/DDBJ whole genome shotgun (WGS) entry which is preliminary data.</text>
</comment>
<evidence type="ECO:0000256" key="10">
    <source>
        <dbReference type="ARBA" id="ARBA00022833"/>
    </source>
</evidence>
<dbReference type="GO" id="GO:1990180">
    <property type="term" value="P:mitochondrial tRNA 3'-end processing"/>
    <property type="evidence" value="ECO:0007669"/>
    <property type="project" value="TreeGrafter"/>
</dbReference>
<evidence type="ECO:0000256" key="8">
    <source>
        <dbReference type="ARBA" id="ARBA00022759"/>
    </source>
</evidence>
<evidence type="ECO:0000256" key="4">
    <source>
        <dbReference type="ARBA" id="ARBA00012477"/>
    </source>
</evidence>
<dbReference type="PANTHER" id="PTHR12553">
    <property type="entry name" value="ZINC PHOSPHODIESTERASE ELAC PROTEIN 2"/>
    <property type="match status" value="1"/>
</dbReference>
<organism evidence="13 14">
    <name type="scientific">Rhizoctonia solani</name>
    <dbReference type="NCBI Taxonomy" id="456999"/>
    <lineage>
        <taxon>Eukaryota</taxon>
        <taxon>Fungi</taxon>
        <taxon>Dikarya</taxon>
        <taxon>Basidiomycota</taxon>
        <taxon>Agaricomycotina</taxon>
        <taxon>Agaricomycetes</taxon>
        <taxon>Cantharellales</taxon>
        <taxon>Ceratobasidiaceae</taxon>
        <taxon>Rhizoctonia</taxon>
    </lineage>
</organism>
<dbReference type="GO" id="GO:0005739">
    <property type="term" value="C:mitochondrion"/>
    <property type="evidence" value="ECO:0007669"/>
    <property type="project" value="TreeGrafter"/>
</dbReference>
<evidence type="ECO:0000259" key="12">
    <source>
        <dbReference type="Pfam" id="PF13691"/>
    </source>
</evidence>
<dbReference type="Pfam" id="PF13691">
    <property type="entry name" value="Lactamase_B_4"/>
    <property type="match status" value="1"/>
</dbReference>
<keyword evidence="6" id="KW-0540">Nuclease</keyword>
<comment type="similarity">
    <text evidence="3">Belongs to the RNase Z family.</text>
</comment>
<feature type="domain" description="tRNase Z endonuclease" evidence="12">
    <location>
        <begin position="19"/>
        <end position="71"/>
    </location>
</feature>
<dbReference type="InterPro" id="IPR047151">
    <property type="entry name" value="RNZ2-like"/>
</dbReference>
<dbReference type="GO" id="GO:0046872">
    <property type="term" value="F:metal ion binding"/>
    <property type="evidence" value="ECO:0007669"/>
    <property type="project" value="UniProtKB-KW"/>
</dbReference>
<dbReference type="SUPFAM" id="SSF56281">
    <property type="entry name" value="Metallo-hydrolase/oxidoreductase"/>
    <property type="match status" value="1"/>
</dbReference>
<evidence type="ECO:0000256" key="3">
    <source>
        <dbReference type="ARBA" id="ARBA00007823"/>
    </source>
</evidence>
<gene>
    <name evidence="13" type="ORF">RDB_LOCUS141277</name>
</gene>
<comment type="catalytic activity">
    <reaction evidence="1">
        <text>Endonucleolytic cleavage of RNA, removing extra 3' nucleotides from tRNA precursor, generating 3' termini of tRNAs. A 3'-hydroxy group is left at the tRNA terminus and a 5'-phosphoryl group is left at the trailer molecule.</text>
        <dbReference type="EC" id="3.1.26.11"/>
    </reaction>
</comment>
<accession>A0A8H3BIP2</accession>
<dbReference type="AlphaFoldDB" id="A0A8H3BIP2"/>
<dbReference type="InterPro" id="IPR027794">
    <property type="entry name" value="tRNase_Z_dom"/>
</dbReference>
<keyword evidence="8" id="KW-0255">Endonuclease</keyword>
<evidence type="ECO:0000256" key="2">
    <source>
        <dbReference type="ARBA" id="ARBA00001947"/>
    </source>
</evidence>
<dbReference type="PANTHER" id="PTHR12553:SF49">
    <property type="entry name" value="ZINC PHOSPHODIESTERASE ELAC PROTEIN 2"/>
    <property type="match status" value="1"/>
</dbReference>